<keyword evidence="1" id="KW-0732">Signal</keyword>
<dbReference type="SUPFAM" id="SSF55486">
    <property type="entry name" value="Metalloproteases ('zincins'), catalytic domain"/>
    <property type="match status" value="1"/>
</dbReference>
<accession>A0ABU2C692</accession>
<evidence type="ECO:0000256" key="1">
    <source>
        <dbReference type="SAM" id="SignalP"/>
    </source>
</evidence>
<gene>
    <name evidence="3" type="ORF">J2X19_001509</name>
</gene>
<evidence type="ECO:0000313" key="4">
    <source>
        <dbReference type="Proteomes" id="UP001180487"/>
    </source>
</evidence>
<dbReference type="Proteomes" id="UP001180487">
    <property type="component" value="Unassembled WGS sequence"/>
</dbReference>
<feature type="domain" description="Ice-binding protein C-terminal" evidence="2">
    <location>
        <begin position="236"/>
        <end position="257"/>
    </location>
</feature>
<feature type="signal peptide" evidence="1">
    <location>
        <begin position="1"/>
        <end position="26"/>
    </location>
</feature>
<feature type="chain" id="PRO_5045252941" description="Ice-binding protein C-terminal domain-containing protein" evidence="1">
    <location>
        <begin position="27"/>
        <end position="260"/>
    </location>
</feature>
<dbReference type="EMBL" id="JAVDXT010000001">
    <property type="protein sequence ID" value="MDR7376851.1"/>
    <property type="molecule type" value="Genomic_DNA"/>
</dbReference>
<dbReference type="Pfam" id="PF07589">
    <property type="entry name" value="PEP-CTERM"/>
    <property type="match status" value="1"/>
</dbReference>
<evidence type="ECO:0000313" key="3">
    <source>
        <dbReference type="EMBL" id="MDR7376851.1"/>
    </source>
</evidence>
<dbReference type="RefSeq" id="WP_116608088.1">
    <property type="nucleotide sequence ID" value="NZ_JAVDXT010000001.1"/>
</dbReference>
<sequence>MPHKFLRLISAFVLACAVLLPGVATAIPVTQTLTVQVYQLCDDAGQNCSSTGPAGNSYFAAETNKIWAQAGISVLFNFVQQINSTFFSTINDSAGNSLFNLGQTYTPGSNLSSTVVNMFLVHSINGGTAYGEGWIGVGGLAIDMDLVSAFNGGIGRIDTIAHELGHNLGLVPNSLGGSNAHSSVPNYLMAGGNIRLVPGSLNDIAPDGLGYDFLPADQIALAQRSSLLQDVAVNNVPEPSSLALLAAGLLVLAWRRRSLG</sequence>
<reference evidence="3 4" key="1">
    <citation type="submission" date="2023-07" db="EMBL/GenBank/DDBJ databases">
        <title>Sorghum-associated microbial communities from plants grown in Nebraska, USA.</title>
        <authorList>
            <person name="Schachtman D."/>
        </authorList>
    </citation>
    <scope>NUCLEOTIDE SEQUENCE [LARGE SCALE GENOMIC DNA]</scope>
    <source>
        <strain evidence="3 4">BE313</strain>
    </source>
</reference>
<dbReference type="NCBIfam" id="TIGR02595">
    <property type="entry name" value="PEP_CTERM"/>
    <property type="match status" value="1"/>
</dbReference>
<protein>
    <recommendedName>
        <fullName evidence="2">Ice-binding protein C-terminal domain-containing protein</fullName>
    </recommendedName>
</protein>
<organism evidence="3 4">
    <name type="scientific">Rhodoferax ferrireducens</name>
    <dbReference type="NCBI Taxonomy" id="192843"/>
    <lineage>
        <taxon>Bacteria</taxon>
        <taxon>Pseudomonadati</taxon>
        <taxon>Pseudomonadota</taxon>
        <taxon>Betaproteobacteria</taxon>
        <taxon>Burkholderiales</taxon>
        <taxon>Comamonadaceae</taxon>
        <taxon>Rhodoferax</taxon>
    </lineage>
</organism>
<comment type="caution">
    <text evidence="3">The sequence shown here is derived from an EMBL/GenBank/DDBJ whole genome shotgun (WGS) entry which is preliminary data.</text>
</comment>
<evidence type="ECO:0000259" key="2">
    <source>
        <dbReference type="Pfam" id="PF07589"/>
    </source>
</evidence>
<keyword evidence="4" id="KW-1185">Reference proteome</keyword>
<name>A0ABU2C692_9BURK</name>
<proteinExistence type="predicted"/>
<dbReference type="InterPro" id="IPR013424">
    <property type="entry name" value="Ice-binding_C"/>
</dbReference>